<comment type="caution">
    <text evidence="2">The sequence shown here is derived from an EMBL/GenBank/DDBJ whole genome shotgun (WGS) entry which is preliminary data.</text>
</comment>
<proteinExistence type="predicted"/>
<dbReference type="InterPro" id="IPR041489">
    <property type="entry name" value="PDZ_6"/>
</dbReference>
<dbReference type="AlphaFoldDB" id="A0A917GE55"/>
<organism evidence="2 3">
    <name type="scientific">Bizionia arctica</name>
    <dbReference type="NCBI Taxonomy" id="1495645"/>
    <lineage>
        <taxon>Bacteria</taxon>
        <taxon>Pseudomonadati</taxon>
        <taxon>Bacteroidota</taxon>
        <taxon>Flavobacteriia</taxon>
        <taxon>Flavobacteriales</taxon>
        <taxon>Flavobacteriaceae</taxon>
        <taxon>Bizionia</taxon>
    </lineage>
</organism>
<evidence type="ECO:0000313" key="2">
    <source>
        <dbReference type="EMBL" id="GGG41673.1"/>
    </source>
</evidence>
<evidence type="ECO:0000259" key="1">
    <source>
        <dbReference type="PROSITE" id="PS50106"/>
    </source>
</evidence>
<evidence type="ECO:0000313" key="3">
    <source>
        <dbReference type="Proteomes" id="UP000625976"/>
    </source>
</evidence>
<dbReference type="Pfam" id="PF13650">
    <property type="entry name" value="Asp_protease_2"/>
    <property type="match status" value="1"/>
</dbReference>
<dbReference type="Pfam" id="PF17820">
    <property type="entry name" value="PDZ_6"/>
    <property type="match status" value="1"/>
</dbReference>
<dbReference type="SUPFAM" id="SSF50156">
    <property type="entry name" value="PDZ domain-like"/>
    <property type="match status" value="1"/>
</dbReference>
<reference evidence="2" key="2">
    <citation type="submission" date="2020-09" db="EMBL/GenBank/DDBJ databases">
        <authorList>
            <person name="Sun Q."/>
            <person name="Zhou Y."/>
        </authorList>
    </citation>
    <scope>NUCLEOTIDE SEQUENCE</scope>
    <source>
        <strain evidence="2">CGMCC 1.12751</strain>
    </source>
</reference>
<dbReference type="Gene3D" id="2.30.42.10">
    <property type="match status" value="1"/>
</dbReference>
<protein>
    <recommendedName>
        <fullName evidence="1">PDZ domain-containing protein</fullName>
    </recommendedName>
</protein>
<dbReference type="Gene3D" id="2.40.70.10">
    <property type="entry name" value="Acid Proteases"/>
    <property type="match status" value="1"/>
</dbReference>
<dbReference type="Proteomes" id="UP000625976">
    <property type="component" value="Unassembled WGS sequence"/>
</dbReference>
<gene>
    <name evidence="2" type="ORF">GCM10010976_11600</name>
</gene>
<dbReference type="PROSITE" id="PS50106">
    <property type="entry name" value="PDZ"/>
    <property type="match status" value="1"/>
</dbReference>
<keyword evidence="3" id="KW-1185">Reference proteome</keyword>
<dbReference type="InterPro" id="IPR036034">
    <property type="entry name" value="PDZ_sf"/>
</dbReference>
<dbReference type="SMART" id="SM00228">
    <property type="entry name" value="PDZ"/>
    <property type="match status" value="1"/>
</dbReference>
<accession>A0A917GE55</accession>
<sequence length="437" mass="50161">MFFFNNLGFSQSKFVIQNKKETVKIPFKLINNIIIIPVEINGIELSFLVDTGVNKSIIFNFLNISDSLQIKNTETFFLRGLGEGEAIKALKSKGNILKIGDAINVDQELFAVYNPNLNFAPRLGIPLNGIIGYDLFKDFVVEINYTSKYIRLTNPSSYTYKNCNSCETLEMEFYKNKPYIYSNIVIKEKQIPVKLLIDSGGSDSLWLFEEDSLGIHPGNLYFEDFLGHGLTGSVYGKRSKIKGFSINHFNFNMVNVSFPHPESLIYVRQHKERNGSIAGNILKRFNLIINYPDGTITFKKNRHFYDPFSYNKSGIELEQDGLRLVKQKDYDYKNTDDFLGEYHQGSKTTVVLGTKYKMELKPVYSIVELRKDSPADNVGLMVGDVILTINGKSTDKYDLQEISHMFYEKQGERIKLEVERNGVELTFVFYLEDVFEQ</sequence>
<feature type="domain" description="PDZ" evidence="1">
    <location>
        <begin position="366"/>
        <end position="404"/>
    </location>
</feature>
<dbReference type="InterPro" id="IPR001478">
    <property type="entry name" value="PDZ"/>
</dbReference>
<dbReference type="SUPFAM" id="SSF50630">
    <property type="entry name" value="Acid proteases"/>
    <property type="match status" value="1"/>
</dbReference>
<dbReference type="EMBL" id="BMFQ01000001">
    <property type="protein sequence ID" value="GGG41673.1"/>
    <property type="molecule type" value="Genomic_DNA"/>
</dbReference>
<dbReference type="InterPro" id="IPR021109">
    <property type="entry name" value="Peptidase_aspartic_dom_sf"/>
</dbReference>
<name>A0A917GE55_9FLAO</name>
<reference evidence="2" key="1">
    <citation type="journal article" date="2014" name="Int. J. Syst. Evol. Microbiol.">
        <title>Complete genome sequence of Corynebacterium casei LMG S-19264T (=DSM 44701T), isolated from a smear-ripened cheese.</title>
        <authorList>
            <consortium name="US DOE Joint Genome Institute (JGI-PGF)"/>
            <person name="Walter F."/>
            <person name="Albersmeier A."/>
            <person name="Kalinowski J."/>
            <person name="Ruckert C."/>
        </authorList>
    </citation>
    <scope>NUCLEOTIDE SEQUENCE</scope>
    <source>
        <strain evidence="2">CGMCC 1.12751</strain>
    </source>
</reference>